<dbReference type="GO" id="GO:0005737">
    <property type="term" value="C:cytoplasm"/>
    <property type="evidence" value="ECO:0007669"/>
    <property type="project" value="UniProtKB-SubCell"/>
</dbReference>
<comment type="catalytic activity">
    <reaction evidence="12">
        <text>XTP + H2O = XMP + diphosphate + H(+)</text>
        <dbReference type="Rhea" id="RHEA:28610"/>
        <dbReference type="ChEBI" id="CHEBI:15377"/>
        <dbReference type="ChEBI" id="CHEBI:15378"/>
        <dbReference type="ChEBI" id="CHEBI:33019"/>
        <dbReference type="ChEBI" id="CHEBI:57464"/>
        <dbReference type="ChEBI" id="CHEBI:61314"/>
        <dbReference type="EC" id="3.6.1.66"/>
    </reaction>
</comment>
<feature type="binding site" evidence="12">
    <location>
        <position position="41"/>
    </location>
    <ligand>
        <name>Mg(2+)</name>
        <dbReference type="ChEBI" id="CHEBI:18420"/>
    </ligand>
</feature>
<accession>A0A4P9XAM8</accession>
<evidence type="ECO:0000313" key="16">
    <source>
        <dbReference type="Proteomes" id="UP000268535"/>
    </source>
</evidence>
<organism evidence="15 17">
    <name type="scientific">Caulochytrium protostelioides</name>
    <dbReference type="NCBI Taxonomy" id="1555241"/>
    <lineage>
        <taxon>Eukaryota</taxon>
        <taxon>Fungi</taxon>
        <taxon>Fungi incertae sedis</taxon>
        <taxon>Chytridiomycota</taxon>
        <taxon>Chytridiomycota incertae sedis</taxon>
        <taxon>Chytridiomycetes</taxon>
        <taxon>Caulochytriales</taxon>
        <taxon>Caulochytriaceae</taxon>
        <taxon>Caulochytrium</taxon>
    </lineage>
</organism>
<comment type="catalytic activity">
    <reaction evidence="10">
        <text>dITP + H2O = dIMP + diphosphate + H(+)</text>
        <dbReference type="Rhea" id="RHEA:28342"/>
        <dbReference type="ChEBI" id="CHEBI:15377"/>
        <dbReference type="ChEBI" id="CHEBI:15378"/>
        <dbReference type="ChEBI" id="CHEBI:33019"/>
        <dbReference type="ChEBI" id="CHEBI:61194"/>
        <dbReference type="ChEBI" id="CHEBI:61382"/>
        <dbReference type="EC" id="3.6.1.66"/>
    </reaction>
    <physiologicalReaction direction="left-to-right" evidence="10">
        <dbReference type="Rhea" id="RHEA:28343"/>
    </physiologicalReaction>
</comment>
<comment type="catalytic activity">
    <reaction evidence="9">
        <text>ITP + H2O = IMP + diphosphate + H(+)</text>
        <dbReference type="Rhea" id="RHEA:29399"/>
        <dbReference type="ChEBI" id="CHEBI:15377"/>
        <dbReference type="ChEBI" id="CHEBI:15378"/>
        <dbReference type="ChEBI" id="CHEBI:33019"/>
        <dbReference type="ChEBI" id="CHEBI:58053"/>
        <dbReference type="ChEBI" id="CHEBI:61402"/>
        <dbReference type="EC" id="3.6.1.66"/>
    </reaction>
    <physiologicalReaction direction="left-to-right" evidence="9">
        <dbReference type="Rhea" id="RHEA:29400"/>
    </physiologicalReaction>
</comment>
<dbReference type="GO" id="GO:0009204">
    <property type="term" value="P:deoxyribonucleoside triphosphate catabolic process"/>
    <property type="evidence" value="ECO:0007669"/>
    <property type="project" value="UniProtKB-UniRule"/>
</dbReference>
<dbReference type="InterPro" id="IPR002637">
    <property type="entry name" value="RdgB/HAM1"/>
</dbReference>
<reference evidence="16 17" key="1">
    <citation type="journal article" date="2018" name="Nat. Microbiol.">
        <title>Leveraging single-cell genomics to expand the fungal tree of life.</title>
        <authorList>
            <person name="Ahrendt S.R."/>
            <person name="Quandt C.A."/>
            <person name="Ciobanu D."/>
            <person name="Clum A."/>
            <person name="Salamov A."/>
            <person name="Andreopoulos B."/>
            <person name="Cheng J.F."/>
            <person name="Woyke T."/>
            <person name="Pelin A."/>
            <person name="Henrissat B."/>
            <person name="Reynolds N.K."/>
            <person name="Benny G.L."/>
            <person name="Smith M.E."/>
            <person name="James T.Y."/>
            <person name="Grigoriev I.V."/>
        </authorList>
    </citation>
    <scope>NUCLEOTIDE SEQUENCE [LARGE SCALE GENOMIC DNA]</scope>
    <source>
        <strain evidence="16 17">ATCC 52028</strain>
    </source>
</reference>
<dbReference type="InterPro" id="IPR027502">
    <property type="entry name" value="ITPase"/>
</dbReference>
<sequence length="189" mass="20241">MAEKTVTFVTGNLNKLREAQSIVSRFSAPVALVHRGIDLDEIQGSVDEIAEAKCRQAAAIIGGPTLIEDTSLGFRAMGGLPGPYVKWFMKALGAPQLPRMLADFDDKHATAMCVMAYTEGPGAPIHVFKGTCDGRIVTASGPTTFGWDCVFAPEGQDGKTFAEMTPEAKNQISHRSKAFKMLAAFFANA</sequence>
<dbReference type="CDD" id="cd00515">
    <property type="entry name" value="HAM1"/>
    <property type="match status" value="1"/>
</dbReference>
<dbReference type="GO" id="GO:0036222">
    <property type="term" value="F:XTP diphosphatase activity"/>
    <property type="evidence" value="ECO:0007669"/>
    <property type="project" value="UniProtKB-UniRule"/>
</dbReference>
<evidence type="ECO:0000313" key="14">
    <source>
        <dbReference type="EMBL" id="RKO96412.1"/>
    </source>
</evidence>
<evidence type="ECO:0000256" key="8">
    <source>
        <dbReference type="ARBA" id="ARBA00054940"/>
    </source>
</evidence>
<dbReference type="EMBL" id="ML014144">
    <property type="protein sequence ID" value="RKP02392.1"/>
    <property type="molecule type" value="Genomic_DNA"/>
</dbReference>
<evidence type="ECO:0000256" key="1">
    <source>
        <dbReference type="ARBA" id="ARBA00008023"/>
    </source>
</evidence>
<dbReference type="Gene3D" id="3.90.950.10">
    <property type="match status" value="1"/>
</dbReference>
<dbReference type="Pfam" id="PF01725">
    <property type="entry name" value="Ham1p_like"/>
    <property type="match status" value="1"/>
</dbReference>
<evidence type="ECO:0000256" key="3">
    <source>
        <dbReference type="ARBA" id="ARBA00022723"/>
    </source>
</evidence>
<keyword evidence="2 12" id="KW-0963">Cytoplasm</keyword>
<comment type="catalytic activity">
    <reaction evidence="11">
        <text>N(6)-hydroxy-dATP + H2O = N(6)-hydroxy-dAMP + diphosphate + H(+)</text>
        <dbReference type="Rhea" id="RHEA:83971"/>
        <dbReference type="ChEBI" id="CHEBI:15377"/>
        <dbReference type="ChEBI" id="CHEBI:15378"/>
        <dbReference type="ChEBI" id="CHEBI:33019"/>
        <dbReference type="ChEBI" id="CHEBI:233529"/>
        <dbReference type="ChEBI" id="CHEBI:233530"/>
    </reaction>
    <physiologicalReaction direction="left-to-right" evidence="11">
        <dbReference type="Rhea" id="RHEA:83972"/>
    </physiologicalReaction>
</comment>
<evidence type="ECO:0000313" key="15">
    <source>
        <dbReference type="EMBL" id="RKP02392.1"/>
    </source>
</evidence>
<dbReference type="GO" id="GO:0036220">
    <property type="term" value="F:ITP diphosphatase activity"/>
    <property type="evidence" value="ECO:0007669"/>
    <property type="project" value="UniProtKB-UniRule"/>
</dbReference>
<comment type="similarity">
    <text evidence="1 12 13">Belongs to the HAM1 NTPase family.</text>
</comment>
<evidence type="ECO:0000256" key="5">
    <source>
        <dbReference type="ARBA" id="ARBA00022801"/>
    </source>
</evidence>
<name>A0A4P9XAM8_9FUNG</name>
<dbReference type="GO" id="GO:0035870">
    <property type="term" value="F:dITP diphosphatase activity"/>
    <property type="evidence" value="ECO:0007669"/>
    <property type="project" value="UniProtKB-UniRule"/>
</dbReference>
<comment type="subunit">
    <text evidence="12">Homodimer.</text>
</comment>
<keyword evidence="12" id="KW-0464">Manganese</keyword>
<keyword evidence="7 12" id="KW-0546">Nucleotide metabolism</keyword>
<evidence type="ECO:0000256" key="4">
    <source>
        <dbReference type="ARBA" id="ARBA00022741"/>
    </source>
</evidence>
<evidence type="ECO:0000256" key="2">
    <source>
        <dbReference type="ARBA" id="ARBA00022490"/>
    </source>
</evidence>
<dbReference type="GO" id="GO:0009117">
    <property type="term" value="P:nucleotide metabolic process"/>
    <property type="evidence" value="ECO:0007669"/>
    <property type="project" value="UniProtKB-KW"/>
</dbReference>
<keyword evidence="17" id="KW-1185">Reference proteome</keyword>
<dbReference type="PANTHER" id="PTHR11067:SF9">
    <property type="entry name" value="INOSINE TRIPHOSPHATE PYROPHOSPHATASE"/>
    <property type="match status" value="1"/>
</dbReference>
<evidence type="ECO:0000256" key="12">
    <source>
        <dbReference type="HAMAP-Rule" id="MF_03148"/>
    </source>
</evidence>
<feature type="binding site" evidence="12">
    <location>
        <begin position="145"/>
        <end position="148"/>
    </location>
    <ligand>
        <name>ITP</name>
        <dbReference type="ChEBI" id="CHEBI:61402"/>
    </ligand>
</feature>
<dbReference type="AlphaFoldDB" id="A0A4P9XAM8"/>
<comment type="subcellular location">
    <subcellularLocation>
        <location evidence="12">Cytoplasm</location>
    </subcellularLocation>
    <subcellularLocation>
        <location evidence="12">Nucleus</location>
    </subcellularLocation>
</comment>
<evidence type="ECO:0000256" key="13">
    <source>
        <dbReference type="RuleBase" id="RU003781"/>
    </source>
</evidence>
<dbReference type="EMBL" id="ML009980">
    <property type="protein sequence ID" value="RKO96412.1"/>
    <property type="molecule type" value="Genomic_DNA"/>
</dbReference>
<dbReference type="InterPro" id="IPR029001">
    <property type="entry name" value="ITPase-like_fam"/>
</dbReference>
<dbReference type="HAMAP" id="MF_03148">
    <property type="entry name" value="HAM1_NTPase"/>
    <property type="match status" value="1"/>
</dbReference>
<evidence type="ECO:0000256" key="10">
    <source>
        <dbReference type="ARBA" id="ARBA00093255"/>
    </source>
</evidence>
<feature type="binding site" evidence="12">
    <location>
        <begin position="174"/>
        <end position="175"/>
    </location>
    <ligand>
        <name>ITP</name>
        <dbReference type="ChEBI" id="CHEBI:61402"/>
    </ligand>
</feature>
<evidence type="ECO:0000256" key="11">
    <source>
        <dbReference type="ARBA" id="ARBA00093271"/>
    </source>
</evidence>
<dbReference type="GO" id="GO:0046872">
    <property type="term" value="F:metal ion binding"/>
    <property type="evidence" value="ECO:0007669"/>
    <property type="project" value="UniProtKB-KW"/>
</dbReference>
<evidence type="ECO:0000256" key="6">
    <source>
        <dbReference type="ARBA" id="ARBA00022842"/>
    </source>
</evidence>
<protein>
    <recommendedName>
        <fullName evidence="12">Inosine triphosphate pyrophosphatase</fullName>
        <shortName evidence="12">ITPase</shortName>
        <shortName evidence="12">Inosine triphosphatase</shortName>
        <ecNumber evidence="12">3.6.1.66</ecNumber>
    </recommendedName>
    <alternativeName>
        <fullName evidence="12">Non-canonical purine NTP pyrophosphatase</fullName>
    </alternativeName>
    <alternativeName>
        <fullName evidence="12">Non-standard purine NTP pyrophosphatase</fullName>
    </alternativeName>
    <alternativeName>
        <fullName evidence="12">Nucleoside-triphosphate diphosphatase</fullName>
    </alternativeName>
    <alternativeName>
        <fullName evidence="12">Nucleoside-triphosphate pyrophosphatase</fullName>
        <shortName evidence="12">NTPase</shortName>
    </alternativeName>
    <alternativeName>
        <fullName evidence="12">XTP/dITP diphosphatase</fullName>
    </alternativeName>
</protein>
<keyword evidence="3 12" id="KW-0479">Metal-binding</keyword>
<dbReference type="GO" id="GO:0000166">
    <property type="term" value="F:nucleotide binding"/>
    <property type="evidence" value="ECO:0007669"/>
    <property type="project" value="UniProtKB-KW"/>
</dbReference>
<proteinExistence type="inferred from homology"/>
<dbReference type="EC" id="3.6.1.66" evidence="12"/>
<dbReference type="Proteomes" id="UP000268535">
    <property type="component" value="Unassembled WGS sequence"/>
</dbReference>
<reference evidence="15" key="2">
    <citation type="submission" date="2018-04" db="EMBL/GenBank/DDBJ databases">
        <title>Leveraging single-cell genomics to expand the Fungal Tree of Life.</title>
        <authorList>
            <consortium name="DOE Joint Genome Institute"/>
            <person name="Ahrendt S.R."/>
            <person name="Quandt C.A."/>
            <person name="Ciobanu D."/>
            <person name="Clum A."/>
            <person name="Salamov A."/>
            <person name="Andreopoulos B."/>
            <person name="Cheng J.-F."/>
            <person name="Woyke T."/>
            <person name="Pelin A."/>
            <person name="Henrissat B."/>
            <person name="Benny G.L."/>
            <person name="Smith M.E."/>
            <person name="James T.Y."/>
            <person name="Grigoriev I.V."/>
        </authorList>
    </citation>
    <scope>NUCLEOTIDE SEQUENCE</scope>
    <source>
        <strain evidence="15">ATCC 52028</strain>
    </source>
</reference>
<comment type="function">
    <text evidence="8">Pyrophosphatase that hydrolyzes the non-canonical purine nucleotides inosine triphosphate (ITP), deoxyinosine triphosphate (dITP) as well as 2'-deoxy-N-6-hydroxylaminopurine triphosphate (dHAPTP) and xanthosine 5'-triphosphate (XTP) to their respective monophosphate derivatives. The enzyme does not distinguish between the deoxy- and ribose forms. Probably excludes non-canonical purines from RNA and DNA precursor pools, thus preventing their incorporation into RNA and DNA and avoiding chromosomal lesions.</text>
</comment>
<dbReference type="GO" id="GO:0005634">
    <property type="term" value="C:nucleus"/>
    <property type="evidence" value="ECO:0007669"/>
    <property type="project" value="UniProtKB-SubCell"/>
</dbReference>
<reference evidence="14" key="3">
    <citation type="submission" date="2018-08" db="EMBL/GenBank/DDBJ databases">
        <title>Leveraging single-cell genomics to expand the Fungal Tree of Life.</title>
        <authorList>
            <consortium name="DOE Joint Genome Institute"/>
            <person name="Ahrendt S.R."/>
            <person name="Quandt C.A."/>
            <person name="Ciobanu D."/>
            <person name="Clum A."/>
            <person name="Salamov A."/>
            <person name="Andreopoulos B."/>
            <person name="Cheng J.-F."/>
            <person name="Woyke T."/>
            <person name="Pelin A."/>
            <person name="Henrissat B."/>
            <person name="Reynolds N."/>
            <person name="Benny G.L."/>
            <person name="Smith M.E."/>
            <person name="James T.Y."/>
            <person name="Grigoriev I.V."/>
        </authorList>
    </citation>
    <scope>NUCLEOTIDE SEQUENCE</scope>
    <source>
        <strain evidence="14">ATCC 52028</strain>
    </source>
</reference>
<evidence type="ECO:0000256" key="7">
    <source>
        <dbReference type="ARBA" id="ARBA00023080"/>
    </source>
</evidence>
<comment type="function">
    <text evidence="12">Pyrophosphatase that hydrolyzes non-canonical purine nucleotides such as inosine triphosphate (ITP), deoxyinosine triphosphate (dITP) or xanthosine 5'-triphosphate (XTP) to their respective monophosphate derivatives. The enzyme does not distinguish between the deoxy- and ribose forms. Probably excludes non-canonical purines from RNA and DNA precursor pools, thus preventing their incorporation into RNA and DNA and avoiding chromosomal lesions.</text>
</comment>
<dbReference type="FunFam" id="3.90.950.10:FF:000003">
    <property type="entry name" value="Inosine triphosphate pyrophosphatase"/>
    <property type="match status" value="1"/>
</dbReference>
<keyword evidence="5 12" id="KW-0378">Hydrolase</keyword>
<dbReference type="Proteomes" id="UP000274922">
    <property type="component" value="Unassembled WGS sequence"/>
</dbReference>
<keyword evidence="6 12" id="KW-0460">Magnesium</keyword>
<gene>
    <name evidence="14" type="ORF">CAUPRSCDRAFT_8177</name>
    <name evidence="15" type="ORF">CXG81DRAFT_24936</name>
</gene>
<dbReference type="PANTHER" id="PTHR11067">
    <property type="entry name" value="INOSINE TRIPHOSPHATE PYROPHOSPHATASE/HAM1 PROTEIN"/>
    <property type="match status" value="1"/>
</dbReference>
<evidence type="ECO:0000256" key="9">
    <source>
        <dbReference type="ARBA" id="ARBA00093218"/>
    </source>
</evidence>
<dbReference type="SUPFAM" id="SSF52972">
    <property type="entry name" value="ITPase-like"/>
    <property type="match status" value="1"/>
</dbReference>
<feature type="binding site" evidence="12">
    <location>
        <position position="69"/>
    </location>
    <ligand>
        <name>Mg(2+)</name>
        <dbReference type="ChEBI" id="CHEBI:18420"/>
    </ligand>
</feature>
<feature type="binding site" evidence="12">
    <location>
        <position position="169"/>
    </location>
    <ligand>
        <name>ITP</name>
        <dbReference type="ChEBI" id="CHEBI:61402"/>
    </ligand>
</feature>
<feature type="binding site" evidence="12">
    <location>
        <begin position="10"/>
        <end position="15"/>
    </location>
    <ligand>
        <name>ITP</name>
        <dbReference type="ChEBI" id="CHEBI:61402"/>
    </ligand>
</feature>
<comment type="cofactor">
    <cofactor evidence="12">
        <name>Mg(2+)</name>
        <dbReference type="ChEBI" id="CHEBI:18420"/>
    </cofactor>
    <cofactor evidence="12">
        <name>Mn(2+)</name>
        <dbReference type="ChEBI" id="CHEBI:29035"/>
    </cofactor>
    <text evidence="12">Binds 1 divalent metal cation per subunit; can use either Mg(2+) or Mn(2+).</text>
</comment>
<dbReference type="STRING" id="1555241.A0A4P9XAM8"/>
<feature type="binding site" evidence="12">
    <location>
        <position position="53"/>
    </location>
    <ligand>
        <name>ITP</name>
        <dbReference type="ChEBI" id="CHEBI:61402"/>
    </ligand>
</feature>
<keyword evidence="12" id="KW-0539">Nucleus</keyword>
<dbReference type="NCBIfam" id="TIGR00042">
    <property type="entry name" value="RdgB/HAM1 family non-canonical purine NTP pyrophosphatase"/>
    <property type="match status" value="1"/>
</dbReference>
<evidence type="ECO:0000313" key="17">
    <source>
        <dbReference type="Proteomes" id="UP000274922"/>
    </source>
</evidence>
<dbReference type="OrthoDB" id="6288734at2759"/>
<feature type="binding site" evidence="12">
    <location>
        <begin position="69"/>
        <end position="70"/>
    </location>
    <ligand>
        <name>ITP</name>
        <dbReference type="ChEBI" id="CHEBI:61402"/>
    </ligand>
</feature>
<keyword evidence="4 12" id="KW-0547">Nucleotide-binding</keyword>